<dbReference type="GO" id="GO:0008171">
    <property type="term" value="F:O-methyltransferase activity"/>
    <property type="evidence" value="ECO:0007669"/>
    <property type="project" value="InterPro"/>
</dbReference>
<dbReference type="PANTHER" id="PTHR10509:SF14">
    <property type="entry name" value="CAFFEOYL-COA O-METHYLTRANSFERASE 3-RELATED"/>
    <property type="match status" value="1"/>
</dbReference>
<dbReference type="STRING" id="133381.A0A2T9ZA53"/>
<dbReference type="Gene3D" id="3.40.50.150">
    <property type="entry name" value="Vaccinia Virus protein VP39"/>
    <property type="match status" value="1"/>
</dbReference>
<comment type="similarity">
    <text evidence="4">Belongs to the class I-like SAM-binding methyltransferase superfamily. Cation-dependent O-methyltransferase family.</text>
</comment>
<dbReference type="AlphaFoldDB" id="A0A2T9ZA53"/>
<name>A0A2T9ZA53_9FUNG</name>
<evidence type="ECO:0000256" key="1">
    <source>
        <dbReference type="ARBA" id="ARBA00022603"/>
    </source>
</evidence>
<keyword evidence="2" id="KW-0808">Transferase</keyword>
<sequence length="255" mass="28762">MSNQNSNVSKKGLIFKEGDQLEELYKYCGKYTTLEPPHLHSLNKWAYANNPHAGMLVPPGEGLLLSLLVSLRRPKVVLEIGCFLGYSALWIAEGLEYSEANPGRLYTVEVFPETAEIARQNISRANKDHLVEVINKPGQEVLDNWDSSVKIDMIFLDADKSGYIKYYDTVLERDLLADGGVIICDNTLFHGCVHPIEDTRNGKPYETPSNITEHIYNFNVHVQNDPRTENVLLPIFDGLTIIRKRKSVSVEKSLS</sequence>
<keyword evidence="1" id="KW-0489">Methyltransferase</keyword>
<evidence type="ECO:0000313" key="5">
    <source>
        <dbReference type="EMBL" id="PVV01468.1"/>
    </source>
</evidence>
<proteinExistence type="inferred from homology"/>
<organism evidence="5 6">
    <name type="scientific">Smittium megazygosporum</name>
    <dbReference type="NCBI Taxonomy" id="133381"/>
    <lineage>
        <taxon>Eukaryota</taxon>
        <taxon>Fungi</taxon>
        <taxon>Fungi incertae sedis</taxon>
        <taxon>Zoopagomycota</taxon>
        <taxon>Kickxellomycotina</taxon>
        <taxon>Harpellomycetes</taxon>
        <taxon>Harpellales</taxon>
        <taxon>Legeriomycetaceae</taxon>
        <taxon>Smittium</taxon>
    </lineage>
</organism>
<evidence type="ECO:0000256" key="2">
    <source>
        <dbReference type="ARBA" id="ARBA00022679"/>
    </source>
</evidence>
<protein>
    <recommendedName>
        <fullName evidence="7">O-methyltransferase</fullName>
    </recommendedName>
</protein>
<dbReference type="PANTHER" id="PTHR10509">
    <property type="entry name" value="O-METHYLTRANSFERASE-RELATED"/>
    <property type="match status" value="1"/>
</dbReference>
<dbReference type="InterPro" id="IPR029063">
    <property type="entry name" value="SAM-dependent_MTases_sf"/>
</dbReference>
<keyword evidence="6" id="KW-1185">Reference proteome</keyword>
<accession>A0A2T9ZA53</accession>
<dbReference type="GO" id="GO:0008757">
    <property type="term" value="F:S-adenosylmethionine-dependent methyltransferase activity"/>
    <property type="evidence" value="ECO:0007669"/>
    <property type="project" value="TreeGrafter"/>
</dbReference>
<keyword evidence="3" id="KW-0949">S-adenosyl-L-methionine</keyword>
<reference evidence="5 6" key="1">
    <citation type="journal article" date="2018" name="MBio">
        <title>Comparative Genomics Reveals the Core Gene Toolbox for the Fungus-Insect Symbiosis.</title>
        <authorList>
            <person name="Wang Y."/>
            <person name="Stata M."/>
            <person name="Wang W."/>
            <person name="Stajich J.E."/>
            <person name="White M.M."/>
            <person name="Moncalvo J.M."/>
        </authorList>
    </citation>
    <scope>NUCLEOTIDE SEQUENCE [LARGE SCALE GENOMIC DNA]</scope>
    <source>
        <strain evidence="5 6">SC-DP-2</strain>
    </source>
</reference>
<dbReference type="GO" id="GO:0032259">
    <property type="term" value="P:methylation"/>
    <property type="evidence" value="ECO:0007669"/>
    <property type="project" value="UniProtKB-KW"/>
</dbReference>
<evidence type="ECO:0008006" key="7">
    <source>
        <dbReference type="Google" id="ProtNLM"/>
    </source>
</evidence>
<dbReference type="CDD" id="cd02440">
    <property type="entry name" value="AdoMet_MTases"/>
    <property type="match status" value="1"/>
</dbReference>
<evidence type="ECO:0000256" key="3">
    <source>
        <dbReference type="ARBA" id="ARBA00022691"/>
    </source>
</evidence>
<dbReference type="InterPro" id="IPR002935">
    <property type="entry name" value="SAM_O-MeTrfase"/>
</dbReference>
<dbReference type="SUPFAM" id="SSF53335">
    <property type="entry name" value="S-adenosyl-L-methionine-dependent methyltransferases"/>
    <property type="match status" value="1"/>
</dbReference>
<evidence type="ECO:0000313" key="6">
    <source>
        <dbReference type="Proteomes" id="UP000245609"/>
    </source>
</evidence>
<dbReference type="Proteomes" id="UP000245609">
    <property type="component" value="Unassembled WGS sequence"/>
</dbReference>
<dbReference type="OrthoDB" id="10251242at2759"/>
<dbReference type="PROSITE" id="PS51682">
    <property type="entry name" value="SAM_OMT_I"/>
    <property type="match status" value="1"/>
</dbReference>
<evidence type="ECO:0000256" key="4">
    <source>
        <dbReference type="ARBA" id="ARBA00023453"/>
    </source>
</evidence>
<dbReference type="Pfam" id="PF01596">
    <property type="entry name" value="Methyltransf_3"/>
    <property type="match status" value="1"/>
</dbReference>
<dbReference type="InterPro" id="IPR050362">
    <property type="entry name" value="Cation-dep_OMT"/>
</dbReference>
<dbReference type="EMBL" id="MBFS01001047">
    <property type="protein sequence ID" value="PVV01468.1"/>
    <property type="molecule type" value="Genomic_DNA"/>
</dbReference>
<comment type="caution">
    <text evidence="5">The sequence shown here is derived from an EMBL/GenBank/DDBJ whole genome shotgun (WGS) entry which is preliminary data.</text>
</comment>
<gene>
    <name evidence="5" type="ORF">BB560_004111</name>
</gene>